<dbReference type="EMBL" id="FQYN01000002">
    <property type="protein sequence ID" value="SHI72598.1"/>
    <property type="molecule type" value="Genomic_DNA"/>
</dbReference>
<dbReference type="AlphaFoldDB" id="A0A1M6DHW2"/>
<dbReference type="OrthoDB" id="5946463at2"/>
<dbReference type="CDD" id="cd21809">
    <property type="entry name" value="ABC-2_lan_permease-like"/>
    <property type="match status" value="1"/>
</dbReference>
<feature type="transmembrane region" description="Helical" evidence="1">
    <location>
        <begin position="41"/>
        <end position="62"/>
    </location>
</feature>
<feature type="transmembrane region" description="Helical" evidence="1">
    <location>
        <begin position="170"/>
        <end position="191"/>
    </location>
</feature>
<name>A0A1M6DHW2_9BACT</name>
<proteinExistence type="predicted"/>
<evidence type="ECO:0000256" key="1">
    <source>
        <dbReference type="SAM" id="Phobius"/>
    </source>
</evidence>
<organism evidence="2 3">
    <name type="scientific">Hymenobacter daecheongensis DSM 21074</name>
    <dbReference type="NCBI Taxonomy" id="1121955"/>
    <lineage>
        <taxon>Bacteria</taxon>
        <taxon>Pseudomonadati</taxon>
        <taxon>Bacteroidota</taxon>
        <taxon>Cytophagia</taxon>
        <taxon>Cytophagales</taxon>
        <taxon>Hymenobacteraceae</taxon>
        <taxon>Hymenobacter</taxon>
    </lineage>
</organism>
<keyword evidence="1" id="KW-0472">Membrane</keyword>
<sequence length="280" mass="30215">MKTLTTPPPPHWATLPAAPGALTQLRRCLAADYGKLYRTPALWLALAGGALPVLLNFCIFYFKGEYLVKPGQNPWPHYVTMSWQTASAFLLPLFVVLLTGLLAAIEHQAVGWKHVHALPVGRGAVYVSKLLILLQLTLLAQMLYAGLLLAAGGVLGWLRPELGFRAGSIALGPVGLMLGHTFLATLGLLGIQYVAALWWRSFVVPLALGIGGIVTGLTLLRWEHVDVIPYAAPARVLHALSGKAVLTVDPAVSLAEWYSLAWFGGAVLLGYALLRFRQSE</sequence>
<feature type="transmembrane region" description="Helical" evidence="1">
    <location>
        <begin position="125"/>
        <end position="158"/>
    </location>
</feature>
<keyword evidence="1" id="KW-1133">Transmembrane helix</keyword>
<gene>
    <name evidence="2" type="ORF">SAMN02745146_1511</name>
</gene>
<dbReference type="Proteomes" id="UP000184418">
    <property type="component" value="Unassembled WGS sequence"/>
</dbReference>
<reference evidence="2 3" key="1">
    <citation type="submission" date="2016-11" db="EMBL/GenBank/DDBJ databases">
        <authorList>
            <person name="Jaros S."/>
            <person name="Januszkiewicz K."/>
            <person name="Wedrychowicz H."/>
        </authorList>
    </citation>
    <scope>NUCLEOTIDE SEQUENCE [LARGE SCALE GENOMIC DNA]</scope>
    <source>
        <strain evidence="2 3">DSM 21074</strain>
    </source>
</reference>
<evidence type="ECO:0000313" key="2">
    <source>
        <dbReference type="EMBL" id="SHI72598.1"/>
    </source>
</evidence>
<accession>A0A1M6DHW2</accession>
<dbReference type="STRING" id="1121955.SAMN02745146_1511"/>
<dbReference type="Pfam" id="PF12730">
    <property type="entry name" value="ABC2_membrane_4"/>
    <property type="match status" value="1"/>
</dbReference>
<feature type="transmembrane region" description="Helical" evidence="1">
    <location>
        <begin position="197"/>
        <end position="220"/>
    </location>
</feature>
<evidence type="ECO:0000313" key="3">
    <source>
        <dbReference type="Proteomes" id="UP000184418"/>
    </source>
</evidence>
<dbReference type="RefSeq" id="WP_073107212.1">
    <property type="nucleotide sequence ID" value="NZ_FQYN01000002.1"/>
</dbReference>
<keyword evidence="1" id="KW-0812">Transmembrane</keyword>
<keyword evidence="3" id="KW-1185">Reference proteome</keyword>
<feature type="transmembrane region" description="Helical" evidence="1">
    <location>
        <begin position="257"/>
        <end position="274"/>
    </location>
</feature>
<protein>
    <recommendedName>
        <fullName evidence="4">ABC-2 family transporter protein</fullName>
    </recommendedName>
</protein>
<evidence type="ECO:0008006" key="4">
    <source>
        <dbReference type="Google" id="ProtNLM"/>
    </source>
</evidence>
<feature type="transmembrane region" description="Helical" evidence="1">
    <location>
        <begin position="83"/>
        <end position="105"/>
    </location>
</feature>